<sequence>MKQPLSRAYRTRRIFAIALLVTLTSFVLVSYQGRAENKPEPPASGNAAPAGEGAAEESGSSAAGASNSGHNPDSQPGAGAAPPAAPDGTGAEAEGAGDNSAAQATATKTTATKSAAAKEPAAKAELKNSYASLFPADSQFIPAAENDKLQLLVHRDTGHFIVKDKRNGSVWRSFPDAEGWNDKENTDMWKKHMQSPVFIRYVEFNVRKDQVKETNVIDQKGVIEQFQLTDDGFRLTFSMPKIGFVVPVQVALKDDFVETRVLEEGFKDGKTAEEMKQFEADNKKKKDNDARMTGLRLYPFLGAYTSERENGYLLIPDGPGTLVQFQKDRPPNNNFYFERAYGEDLAFSNNNNSFSTRQPIRMPVFGIKSGEQSLLAVLQDGAEYGNVLAAPSKSMNQYNWATAEFTYRQRFFQPTDKRKLNGFQTFSKDRTTGDRSVRYYFLDGAKPDYVGMAERYRRYLMEENGMQPLKAEDHNIRLQVNVLGADSRKGFLWDTYEPLTTTAQAEEIVNELTSVGVKRMSITYQGWQRGGFSEYGGRFPVDSRLGGMDGMRHLAEFAHAKGHRLMLDAASYTYNNNGRDGFRSSRDGLQDLGSVVIKFTERNGASQTLVSPRFLEKTLLADLEKAKQLGVDGMSYGGAVGEWVNSDFNARYAATREESRRIQENLFAKTKELIGAADVTNGNDYTWKYVDHVNGLSYENSFDLFVDETVPFAQIALHGLVTYSSWYANVADNYGSYLLKHIEYGSIPAFMLTYAPSEDLIGTRSLYAFYSTYYKDWAEEIAKQYSRFNEALGDVQDQFIVGHRALAKGVAETEYANGKRIVVNYNDVPYDRDGIRVEARDFAVVPGRG</sequence>
<dbReference type="EMBL" id="AHKH01000006">
    <property type="protein sequence ID" value="EHQ63695.1"/>
    <property type="molecule type" value="Genomic_DNA"/>
</dbReference>
<dbReference type="Proteomes" id="UP000003900">
    <property type="component" value="Unassembled WGS sequence"/>
</dbReference>
<evidence type="ECO:0000256" key="1">
    <source>
        <dbReference type="SAM" id="MobiDB-lite"/>
    </source>
</evidence>
<reference evidence="2 3" key="1">
    <citation type="journal article" date="2012" name="J. Bacteriol.">
        <title>Genome Sequence of the Pattern-Forming Social Bacterium Paenibacillus dendritiformis C454 Chiral Morphotype.</title>
        <authorList>
            <person name="Sirota-Madi A."/>
            <person name="Olender T."/>
            <person name="Helman Y."/>
            <person name="Brainis I."/>
            <person name="Finkelshtein A."/>
            <person name="Roth D."/>
            <person name="Hagai E."/>
            <person name="Leshkowitz D."/>
            <person name="Brodsky L."/>
            <person name="Galatenko V."/>
            <person name="Nikolaev V."/>
            <person name="Gutnick D.L."/>
            <person name="Lancet D."/>
            <person name="Ben-Jacob E."/>
        </authorList>
    </citation>
    <scope>NUCLEOTIDE SEQUENCE [LARGE SCALE GENOMIC DNA]</scope>
    <source>
        <strain evidence="2 3">C454</strain>
    </source>
</reference>
<dbReference type="STRING" id="1131935.PDENDC454_03235"/>
<dbReference type="InterPro" id="IPR043751">
    <property type="entry name" value="DUF5696"/>
</dbReference>
<comment type="caution">
    <text evidence="2">The sequence shown here is derived from an EMBL/GenBank/DDBJ whole genome shotgun (WGS) entry which is preliminary data.</text>
</comment>
<accession>H3SAW2</accession>
<keyword evidence="3" id="KW-1185">Reference proteome</keyword>
<dbReference type="Pfam" id="PF18952">
    <property type="entry name" value="DUF5696"/>
    <property type="match status" value="1"/>
</dbReference>
<gene>
    <name evidence="2" type="ORF">PDENDC454_03235</name>
</gene>
<evidence type="ECO:0000313" key="2">
    <source>
        <dbReference type="EMBL" id="EHQ63695.1"/>
    </source>
</evidence>
<dbReference type="PATRIC" id="fig|1131935.3.peg.656"/>
<evidence type="ECO:0000313" key="3">
    <source>
        <dbReference type="Proteomes" id="UP000003900"/>
    </source>
</evidence>
<feature type="compositionally biased region" description="Low complexity" evidence="1">
    <location>
        <begin position="43"/>
        <end position="69"/>
    </location>
</feature>
<dbReference type="AlphaFoldDB" id="H3SAW2"/>
<protein>
    <submittedName>
        <fullName evidence="2">Uncharacterized protein</fullName>
    </submittedName>
</protein>
<dbReference type="OrthoDB" id="9793135at2"/>
<feature type="compositionally biased region" description="Low complexity" evidence="1">
    <location>
        <begin position="76"/>
        <end position="119"/>
    </location>
</feature>
<proteinExistence type="predicted"/>
<dbReference type="RefSeq" id="WP_006675153.1">
    <property type="nucleotide sequence ID" value="NZ_AHKH01000006.1"/>
</dbReference>
<name>H3SAW2_9BACL</name>
<organism evidence="2 3">
    <name type="scientific">Paenibacillus dendritiformis C454</name>
    <dbReference type="NCBI Taxonomy" id="1131935"/>
    <lineage>
        <taxon>Bacteria</taxon>
        <taxon>Bacillati</taxon>
        <taxon>Bacillota</taxon>
        <taxon>Bacilli</taxon>
        <taxon>Bacillales</taxon>
        <taxon>Paenibacillaceae</taxon>
        <taxon>Paenibacillus</taxon>
    </lineage>
</organism>
<feature type="region of interest" description="Disordered" evidence="1">
    <location>
        <begin position="35"/>
        <end position="119"/>
    </location>
</feature>